<accession>A0A4R8GTM1</accession>
<dbReference type="InterPro" id="IPR011006">
    <property type="entry name" value="CheY-like_superfamily"/>
</dbReference>
<evidence type="ECO:0000259" key="5">
    <source>
        <dbReference type="PROSITE" id="PS50921"/>
    </source>
</evidence>
<dbReference type="InterPro" id="IPR001789">
    <property type="entry name" value="Sig_transdc_resp-reg_receiver"/>
</dbReference>
<dbReference type="SMART" id="SM00448">
    <property type="entry name" value="REC"/>
    <property type="match status" value="1"/>
</dbReference>
<comment type="caution">
    <text evidence="6">The sequence shown here is derived from an EMBL/GenBank/DDBJ whole genome shotgun (WGS) entry which is preliminary data.</text>
</comment>
<dbReference type="GO" id="GO:0003723">
    <property type="term" value="F:RNA binding"/>
    <property type="evidence" value="ECO:0007669"/>
    <property type="project" value="InterPro"/>
</dbReference>
<comment type="function">
    <text evidence="2">May play the central regulatory role in sporulation. It may be an element of the effector pathway responsible for the activation of sporulation genes in response to nutritional stress. Spo0A may act in concert with spo0H (a sigma factor) to control the expression of some genes that are critical to the sporulation process.</text>
</comment>
<gene>
    <name evidence="6" type="ORF">C7954_1107</name>
</gene>
<proteinExistence type="predicted"/>
<dbReference type="GeneID" id="57012400"/>
<dbReference type="SUPFAM" id="SSF52172">
    <property type="entry name" value="CheY-like"/>
    <property type="match status" value="1"/>
</dbReference>
<evidence type="ECO:0000256" key="3">
    <source>
        <dbReference type="PROSITE-ProRule" id="PRU00169"/>
    </source>
</evidence>
<dbReference type="InterPro" id="IPR008327">
    <property type="entry name" value="Sig_transdc_resp-reg_antiterm"/>
</dbReference>
<dbReference type="Pfam" id="PF00072">
    <property type="entry name" value="Response_reg"/>
    <property type="match status" value="1"/>
</dbReference>
<dbReference type="InterPro" id="IPR005561">
    <property type="entry name" value="ANTAR"/>
</dbReference>
<dbReference type="Proteomes" id="UP000295472">
    <property type="component" value="Unassembled WGS sequence"/>
</dbReference>
<dbReference type="AlphaFoldDB" id="A0A4R8GTM1"/>
<dbReference type="SMART" id="SM01012">
    <property type="entry name" value="ANTAR"/>
    <property type="match status" value="1"/>
</dbReference>
<dbReference type="PIRSF" id="PIRSF036382">
    <property type="entry name" value="RR_antiterm"/>
    <property type="match status" value="1"/>
</dbReference>
<reference evidence="6 7" key="1">
    <citation type="submission" date="2019-03" db="EMBL/GenBank/DDBJ databases">
        <title>Subsurface microbial communities from deep shales in Ohio and West Virginia, USA.</title>
        <authorList>
            <person name="Wrighton K."/>
        </authorList>
    </citation>
    <scope>NUCLEOTIDE SEQUENCE [LARGE SCALE GENOMIC DNA]</scope>
    <source>
        <strain evidence="6 7">DSMZ 11287</strain>
    </source>
</reference>
<name>A0A4R8GTM1_9FIRM</name>
<dbReference type="Gene3D" id="3.40.50.2300">
    <property type="match status" value="1"/>
</dbReference>
<evidence type="ECO:0000256" key="1">
    <source>
        <dbReference type="ARBA" id="ARBA00018672"/>
    </source>
</evidence>
<dbReference type="Pfam" id="PF03861">
    <property type="entry name" value="ANTAR"/>
    <property type="match status" value="1"/>
</dbReference>
<protein>
    <recommendedName>
        <fullName evidence="1">Stage 0 sporulation protein A homolog</fullName>
    </recommendedName>
</protein>
<evidence type="ECO:0000259" key="4">
    <source>
        <dbReference type="PROSITE" id="PS50110"/>
    </source>
</evidence>
<keyword evidence="3" id="KW-0597">Phosphoprotein</keyword>
<dbReference type="InterPro" id="IPR036388">
    <property type="entry name" value="WH-like_DNA-bd_sf"/>
</dbReference>
<dbReference type="RefSeq" id="WP_134058899.1">
    <property type="nucleotide sequence ID" value="NZ_SOEF01000010.1"/>
</dbReference>
<dbReference type="Gene3D" id="1.10.10.10">
    <property type="entry name" value="Winged helix-like DNA-binding domain superfamily/Winged helix DNA-binding domain"/>
    <property type="match status" value="1"/>
</dbReference>
<dbReference type="PROSITE" id="PS50921">
    <property type="entry name" value="ANTAR"/>
    <property type="match status" value="1"/>
</dbReference>
<dbReference type="PANTHER" id="PTHR43367:SF1">
    <property type="entry name" value="TWO-COMPONENT RESPONSE REGULATOR-LIKE APRR6-RELATED"/>
    <property type="match status" value="1"/>
</dbReference>
<feature type="domain" description="Response regulatory" evidence="4">
    <location>
        <begin position="6"/>
        <end position="120"/>
    </location>
</feature>
<dbReference type="PANTHER" id="PTHR43367">
    <property type="match status" value="1"/>
</dbReference>
<feature type="domain" description="ANTAR" evidence="5">
    <location>
        <begin position="126"/>
        <end position="187"/>
    </location>
</feature>
<dbReference type="PROSITE" id="PS50110">
    <property type="entry name" value="RESPONSE_REGULATORY"/>
    <property type="match status" value="1"/>
</dbReference>
<organism evidence="6 7">
    <name type="scientific">Halanaerobium congolense</name>
    <dbReference type="NCBI Taxonomy" id="54121"/>
    <lineage>
        <taxon>Bacteria</taxon>
        <taxon>Bacillati</taxon>
        <taxon>Bacillota</taxon>
        <taxon>Clostridia</taxon>
        <taxon>Halanaerobiales</taxon>
        <taxon>Halanaerobiaceae</taxon>
        <taxon>Halanaerobium</taxon>
    </lineage>
</organism>
<dbReference type="GO" id="GO:0000160">
    <property type="term" value="P:phosphorelay signal transduction system"/>
    <property type="evidence" value="ECO:0007669"/>
    <property type="project" value="InterPro"/>
</dbReference>
<evidence type="ECO:0000256" key="2">
    <source>
        <dbReference type="ARBA" id="ARBA00024867"/>
    </source>
</evidence>
<evidence type="ECO:0000313" key="6">
    <source>
        <dbReference type="EMBL" id="TDX45117.1"/>
    </source>
</evidence>
<sequence>MKKSLNIILAEDESIILMGIKSNIESLGHQVIAQAYDGVEAVKLALEKEVDLIIIDINMPKMDGIEAVEKINEEKFVPAIIVTGYNDEKLISRASRSGAFAYLIKPVDVNDIKPAINIAWARFEEFQKVLSELDSSQKALEARKIIEKAKGIVMDRKGIKESKAMKFLQKKSNDTNKKMIVIAKEIIEADKKFK</sequence>
<evidence type="ECO:0000313" key="7">
    <source>
        <dbReference type="Proteomes" id="UP000295472"/>
    </source>
</evidence>
<dbReference type="EMBL" id="SOEF01000010">
    <property type="protein sequence ID" value="TDX45117.1"/>
    <property type="molecule type" value="Genomic_DNA"/>
</dbReference>
<feature type="modified residue" description="4-aspartylphosphate" evidence="3">
    <location>
        <position position="56"/>
    </location>
</feature>